<name>A0AAQ3USE3_PASNO</name>
<dbReference type="PANTHER" id="PTHR11440">
    <property type="entry name" value="LECITHIN-CHOLESTEROL ACYLTRANSFERASE-RELATED"/>
    <property type="match status" value="1"/>
</dbReference>
<dbReference type="InterPro" id="IPR029058">
    <property type="entry name" value="AB_hydrolase_fold"/>
</dbReference>
<keyword evidence="1" id="KW-0732">Signal</keyword>
<feature type="chain" id="PRO_5043052578" description="Lecithin-cholesterol acyltransferase-like 1" evidence="1">
    <location>
        <begin position="27"/>
        <end position="437"/>
    </location>
</feature>
<feature type="signal peptide" evidence="1">
    <location>
        <begin position="1"/>
        <end position="26"/>
    </location>
</feature>
<evidence type="ECO:0000313" key="3">
    <source>
        <dbReference type="Proteomes" id="UP001341281"/>
    </source>
</evidence>
<dbReference type="EMBL" id="CP144753">
    <property type="protein sequence ID" value="WVZ95297.1"/>
    <property type="molecule type" value="Genomic_DNA"/>
</dbReference>
<evidence type="ECO:0008006" key="4">
    <source>
        <dbReference type="Google" id="ProtNLM"/>
    </source>
</evidence>
<dbReference type="GO" id="GO:0008374">
    <property type="term" value="F:O-acyltransferase activity"/>
    <property type="evidence" value="ECO:0007669"/>
    <property type="project" value="InterPro"/>
</dbReference>
<protein>
    <recommendedName>
        <fullName evidence="4">Lecithin-cholesterol acyltransferase-like 1</fullName>
    </recommendedName>
</protein>
<evidence type="ECO:0000313" key="2">
    <source>
        <dbReference type="EMBL" id="WVZ95297.1"/>
    </source>
</evidence>
<dbReference type="InterPro" id="IPR003386">
    <property type="entry name" value="LACT/PDAT_acylTrfase"/>
</dbReference>
<dbReference type="GO" id="GO:0006629">
    <property type="term" value="P:lipid metabolic process"/>
    <property type="evidence" value="ECO:0007669"/>
    <property type="project" value="InterPro"/>
</dbReference>
<accession>A0AAQ3USE3</accession>
<gene>
    <name evidence="2" type="ORF">U9M48_041081</name>
</gene>
<sequence length="437" mass="46643">MATHLHRLLPLLLFLPSLLFRHSTSPQHTQHAATDAGDDDPAADLDPVVLLPGNTCSQLEARLTDAYQPPSPQCGAEKGTGRWFLLWKNATAMQDPGAAACVADQLRLVYDPAARDFRNLPGVETRVVGFGSTRGFLADTPADRDLCMGALVDALERAGYRDGATLFGAPYDFRQAPAARSQPCRAFSRFTRQFKALVESASSGNGGKPVVVVSHSQGGYFALEFLNRSPPAWRRRYVKRYIMASTGPGGFLLSVQTLAADPSTAVSIPSLFMALPSPKVFGPETPMVVTRARNYSAHDVPAFLAALGLPPLAATLYETRALPVKLGFRAPLVPTTCVNGVGVPTMEQLVYWDGNFSETPGVVYSGGDDGGDGLLALASILALDTVVGDDPRQEEYKSIKLAGTSHAGVVSDGHALERVVGEIMRVHTELESQSPAA</sequence>
<evidence type="ECO:0000256" key="1">
    <source>
        <dbReference type="SAM" id="SignalP"/>
    </source>
</evidence>
<keyword evidence="3" id="KW-1185">Reference proteome</keyword>
<dbReference type="Gene3D" id="3.40.50.1820">
    <property type="entry name" value="alpha/beta hydrolase"/>
    <property type="match status" value="1"/>
</dbReference>
<organism evidence="2 3">
    <name type="scientific">Paspalum notatum var. saurae</name>
    <dbReference type="NCBI Taxonomy" id="547442"/>
    <lineage>
        <taxon>Eukaryota</taxon>
        <taxon>Viridiplantae</taxon>
        <taxon>Streptophyta</taxon>
        <taxon>Embryophyta</taxon>
        <taxon>Tracheophyta</taxon>
        <taxon>Spermatophyta</taxon>
        <taxon>Magnoliopsida</taxon>
        <taxon>Liliopsida</taxon>
        <taxon>Poales</taxon>
        <taxon>Poaceae</taxon>
        <taxon>PACMAD clade</taxon>
        <taxon>Panicoideae</taxon>
        <taxon>Andropogonodae</taxon>
        <taxon>Paspaleae</taxon>
        <taxon>Paspalinae</taxon>
        <taxon>Paspalum</taxon>
    </lineage>
</organism>
<dbReference type="Pfam" id="PF02450">
    <property type="entry name" value="LCAT"/>
    <property type="match status" value="1"/>
</dbReference>
<reference evidence="2 3" key="1">
    <citation type="submission" date="2024-02" db="EMBL/GenBank/DDBJ databases">
        <title>High-quality chromosome-scale genome assembly of Pensacola bahiagrass (Paspalum notatum Flugge var. saurae).</title>
        <authorList>
            <person name="Vega J.M."/>
            <person name="Podio M."/>
            <person name="Orjuela J."/>
            <person name="Siena L.A."/>
            <person name="Pessino S.C."/>
            <person name="Combes M.C."/>
            <person name="Mariac C."/>
            <person name="Albertini E."/>
            <person name="Pupilli F."/>
            <person name="Ortiz J.P.A."/>
            <person name="Leblanc O."/>
        </authorList>
    </citation>
    <scope>NUCLEOTIDE SEQUENCE [LARGE SCALE GENOMIC DNA]</scope>
    <source>
        <strain evidence="2">R1</strain>
        <tissue evidence="2">Leaf</tissue>
    </source>
</reference>
<dbReference type="AlphaFoldDB" id="A0AAQ3USE3"/>
<proteinExistence type="predicted"/>
<dbReference type="SUPFAM" id="SSF53474">
    <property type="entry name" value="alpha/beta-Hydrolases"/>
    <property type="match status" value="1"/>
</dbReference>
<dbReference type="Proteomes" id="UP001341281">
    <property type="component" value="Chromosome 09"/>
</dbReference>